<keyword evidence="8" id="KW-1185">Reference proteome</keyword>
<comment type="subcellular location">
    <subcellularLocation>
        <location evidence="1">Endomembrane system</location>
        <topology evidence="1">Multi-pass membrane protein</topology>
    </subcellularLocation>
    <subcellularLocation>
        <location evidence="5">Endoplasmic reticulum membrane</location>
    </subcellularLocation>
</comment>
<feature type="transmembrane region" description="Helical" evidence="5">
    <location>
        <begin position="208"/>
        <end position="225"/>
    </location>
</feature>
<dbReference type="PANTHER" id="PTHR14624">
    <property type="entry name" value="DFG10 PROTEIN"/>
    <property type="match status" value="1"/>
</dbReference>
<reference evidence="7 8" key="1">
    <citation type="submission" date="2024-02" db="EMBL/GenBank/DDBJ databases">
        <title>De novo assembly and annotation of 12 fungi associated with fruit tree decline syndrome in Ontario, Canada.</title>
        <authorList>
            <person name="Sulman M."/>
            <person name="Ellouze W."/>
            <person name="Ilyukhin E."/>
        </authorList>
    </citation>
    <scope>NUCLEOTIDE SEQUENCE [LARGE SCALE GENOMIC DNA]</scope>
    <source>
        <strain evidence="7 8">M169</strain>
    </source>
</reference>
<keyword evidence="4 5" id="KW-0472">Membrane</keyword>
<proteinExistence type="inferred from homology"/>
<accession>A0ABR1P8W1</accession>
<evidence type="ECO:0000256" key="4">
    <source>
        <dbReference type="ARBA" id="ARBA00023136"/>
    </source>
</evidence>
<keyword evidence="3 5" id="KW-1133">Transmembrane helix</keyword>
<feature type="transmembrane region" description="Helical" evidence="5">
    <location>
        <begin position="164"/>
        <end position="188"/>
    </location>
</feature>
<dbReference type="Proteomes" id="UP001430848">
    <property type="component" value="Unassembled WGS sequence"/>
</dbReference>
<feature type="domain" description="3-oxo-5-alpha-steroid 4-dehydrogenase C-terminal" evidence="6">
    <location>
        <begin position="206"/>
        <end position="321"/>
    </location>
</feature>
<feature type="transmembrane region" description="Helical" evidence="5">
    <location>
        <begin position="12"/>
        <end position="37"/>
    </location>
</feature>
<dbReference type="EMBL" id="JAKNSF020000029">
    <property type="protein sequence ID" value="KAK7729370.1"/>
    <property type="molecule type" value="Genomic_DNA"/>
</dbReference>
<dbReference type="EC" id="1.3.1.94" evidence="5"/>
<comment type="function">
    <text evidence="5">Plays a key role in early steps of protein N-linked glycosylation by being involved in the conversion of polyprenol into dolichol. Acts as a polyprenal reductase that mediates the reduction of polyprenal into dolichal in a NADP-dependent mechanism. Dolichols are required for the synthesis of dolichol-linked monosaccharides and the oligosaccharide precursor used for N-glycosylation.</text>
</comment>
<comment type="catalytic activity">
    <reaction evidence="5">
        <text>a di-trans,poly-cis-dolichal + NADP(+) = a di-trans,poly-cis-polyprenal + NADPH + H(+)</text>
        <dbReference type="Rhea" id="RHEA:80727"/>
        <dbReference type="Rhea" id="RHEA-COMP:19536"/>
        <dbReference type="Rhea" id="RHEA-COMP:19537"/>
        <dbReference type="ChEBI" id="CHEBI:15378"/>
        <dbReference type="ChEBI" id="CHEBI:57783"/>
        <dbReference type="ChEBI" id="CHEBI:58349"/>
        <dbReference type="ChEBI" id="CHEBI:231623"/>
        <dbReference type="ChEBI" id="CHEBI:231637"/>
        <dbReference type="EC" id="1.3.1.94"/>
    </reaction>
    <physiologicalReaction direction="right-to-left" evidence="5">
        <dbReference type="Rhea" id="RHEA:80729"/>
    </physiologicalReaction>
</comment>
<organism evidence="7 8">
    <name type="scientific">Diaporthe eres</name>
    <name type="common">Phomopsis oblonga</name>
    <dbReference type="NCBI Taxonomy" id="83184"/>
    <lineage>
        <taxon>Eukaryota</taxon>
        <taxon>Fungi</taxon>
        <taxon>Dikarya</taxon>
        <taxon>Ascomycota</taxon>
        <taxon>Pezizomycotina</taxon>
        <taxon>Sordariomycetes</taxon>
        <taxon>Sordariomycetidae</taxon>
        <taxon>Diaporthales</taxon>
        <taxon>Diaporthaceae</taxon>
        <taxon>Diaporthe</taxon>
        <taxon>Diaporthe eres species complex</taxon>
    </lineage>
</organism>
<evidence type="ECO:0000256" key="1">
    <source>
        <dbReference type="ARBA" id="ARBA00004127"/>
    </source>
</evidence>
<name>A0ABR1P8W1_DIAER</name>
<sequence>MELLPEAAAQLLYSVSPAHLCQAAFALASCAVLAVAVTPSKERKLLVNYGARSHGEPSADTAAAARQKDDDILLRSVRTITSVAQVPHMWFFTFYATYILCAVFWAGQYLLNGSILCAIATRQVQLGPSRATNGHVAVAWCLMLLQAARRLYESWAFAKPSKSTMWILHWLLGQLFYVGISVAIWVEGSGALLQNQLRSWTLELTEDALLKVAIAVPLFFFAWVSQYRCHKYLAGLKKYSLPEQGLFRHLISPHYTCECLIYLSLAIVAAPEGHWCNQTLLSALFFVAVNLGVTARGTKSWYIDKFGSDKVAPKKVMIPFVKILWRPEHIPVADSLGRKTNVGLNICDAVEILGVQVVGRDEEASGLLEDPESWFRVKSAILLARVYVETKTGS</sequence>
<dbReference type="PANTHER" id="PTHR14624:SF0">
    <property type="entry name" value="POLYPRENOL REDUCTASE"/>
    <property type="match status" value="1"/>
</dbReference>
<comment type="pathway">
    <text evidence="5">Protein modification; protein glycosylation.</text>
</comment>
<feature type="transmembrane region" description="Helical" evidence="5">
    <location>
        <begin position="89"/>
        <end position="111"/>
    </location>
</feature>
<protein>
    <recommendedName>
        <fullName evidence="5">Polyprenal reductase</fullName>
        <ecNumber evidence="5">1.3.1.94</ecNumber>
    </recommendedName>
</protein>
<keyword evidence="5" id="KW-0521">NADP</keyword>
<comment type="caution">
    <text evidence="7">The sequence shown here is derived from an EMBL/GenBank/DDBJ whole genome shotgun (WGS) entry which is preliminary data.</text>
</comment>
<keyword evidence="5" id="KW-0256">Endoplasmic reticulum</keyword>
<evidence type="ECO:0000313" key="8">
    <source>
        <dbReference type="Proteomes" id="UP001430848"/>
    </source>
</evidence>
<keyword evidence="2 5" id="KW-0812">Transmembrane</keyword>
<evidence type="ECO:0000313" key="7">
    <source>
        <dbReference type="EMBL" id="KAK7729370.1"/>
    </source>
</evidence>
<dbReference type="InterPro" id="IPR039698">
    <property type="entry name" value="Dfg10/SRD5A3"/>
</dbReference>
<keyword evidence="5" id="KW-0560">Oxidoreductase</keyword>
<comment type="similarity">
    <text evidence="5">Belongs to the steroid 5-alpha reductase family. Polyprenal reductase subfamily.</text>
</comment>
<dbReference type="PROSITE" id="PS50244">
    <property type="entry name" value="S5A_REDUCTASE"/>
    <property type="match status" value="1"/>
</dbReference>
<dbReference type="Pfam" id="PF02544">
    <property type="entry name" value="Steroid_dh"/>
    <property type="match status" value="1"/>
</dbReference>
<gene>
    <name evidence="7" type="ORF">SLS63_006243</name>
</gene>
<evidence type="ECO:0000259" key="6">
    <source>
        <dbReference type="Pfam" id="PF02544"/>
    </source>
</evidence>
<evidence type="ECO:0000256" key="3">
    <source>
        <dbReference type="ARBA" id="ARBA00022989"/>
    </source>
</evidence>
<evidence type="ECO:0000256" key="5">
    <source>
        <dbReference type="RuleBase" id="RU367081"/>
    </source>
</evidence>
<evidence type="ECO:0000256" key="2">
    <source>
        <dbReference type="ARBA" id="ARBA00022692"/>
    </source>
</evidence>
<feature type="transmembrane region" description="Helical" evidence="5">
    <location>
        <begin position="131"/>
        <end position="152"/>
    </location>
</feature>
<dbReference type="InterPro" id="IPR001104">
    <property type="entry name" value="3-oxo-5_a-steroid_4-DH_C"/>
</dbReference>